<evidence type="ECO:0000313" key="3">
    <source>
        <dbReference type="Proteomes" id="UP001236014"/>
    </source>
</evidence>
<feature type="compositionally biased region" description="Basic and acidic residues" evidence="1">
    <location>
        <begin position="50"/>
        <end position="62"/>
    </location>
</feature>
<accession>A0A9Y2IBJ9</accession>
<dbReference type="Proteomes" id="UP001236014">
    <property type="component" value="Chromosome"/>
</dbReference>
<dbReference type="AlphaFoldDB" id="A0A9Y2IBJ9"/>
<dbReference type="RefSeq" id="WP_285967460.1">
    <property type="nucleotide sequence ID" value="NZ_CP127294.1"/>
</dbReference>
<gene>
    <name evidence="2" type="ORF">QRX50_35460</name>
</gene>
<feature type="region of interest" description="Disordered" evidence="1">
    <location>
        <begin position="18"/>
        <end position="62"/>
    </location>
</feature>
<evidence type="ECO:0000256" key="1">
    <source>
        <dbReference type="SAM" id="MobiDB-lite"/>
    </source>
</evidence>
<protein>
    <submittedName>
        <fullName evidence="2">Uncharacterized protein</fullName>
    </submittedName>
</protein>
<proteinExistence type="predicted"/>
<dbReference type="EMBL" id="CP127294">
    <property type="protein sequence ID" value="WIX76712.1"/>
    <property type="molecule type" value="Genomic_DNA"/>
</dbReference>
<organism evidence="2 3">
    <name type="scientific">Amycolatopsis carbonis</name>
    <dbReference type="NCBI Taxonomy" id="715471"/>
    <lineage>
        <taxon>Bacteria</taxon>
        <taxon>Bacillati</taxon>
        <taxon>Actinomycetota</taxon>
        <taxon>Actinomycetes</taxon>
        <taxon>Pseudonocardiales</taxon>
        <taxon>Pseudonocardiaceae</taxon>
        <taxon>Amycolatopsis</taxon>
    </lineage>
</organism>
<keyword evidence="3" id="KW-1185">Reference proteome</keyword>
<sequence length="62" mass="6800">MAFNNPPMPWSELERIASGRGVPPALPVGDEEAPRSHKREGYQPPQGLRPRADVEARGARVP</sequence>
<dbReference type="KEGG" id="acab:QRX50_35460"/>
<feature type="compositionally biased region" description="Basic and acidic residues" evidence="1">
    <location>
        <begin position="32"/>
        <end position="41"/>
    </location>
</feature>
<name>A0A9Y2IBJ9_9PSEU</name>
<evidence type="ECO:0000313" key="2">
    <source>
        <dbReference type="EMBL" id="WIX76712.1"/>
    </source>
</evidence>
<reference evidence="2 3" key="1">
    <citation type="submission" date="2023-06" db="EMBL/GenBank/DDBJ databases">
        <authorList>
            <person name="Oyuntsetseg B."/>
            <person name="Kim S.B."/>
        </authorList>
    </citation>
    <scope>NUCLEOTIDE SEQUENCE [LARGE SCALE GENOMIC DNA]</scope>
    <source>
        <strain evidence="2 3">2-15</strain>
    </source>
</reference>